<evidence type="ECO:0000313" key="2">
    <source>
        <dbReference type="Proteomes" id="UP000018198"/>
    </source>
</evidence>
<reference evidence="1 2" key="1">
    <citation type="submission" date="2013-01" db="EMBL/GenBank/DDBJ databases">
        <authorList>
            <person name="Bench S."/>
        </authorList>
    </citation>
    <scope>NUCLEOTIDE SEQUENCE [LARGE SCALE GENOMIC DNA]</scope>
    <source>
        <strain evidence="1 2">WH 0401</strain>
    </source>
</reference>
<sequence>MIPNSVQQLQMQKFSQLIDWSKINFKYVKIQDKGRVMYSSVSLSSDLIELLEINLEKIKKAI</sequence>
<dbReference type="AlphaFoldDB" id="T2JG89"/>
<organism evidence="1 2">
    <name type="scientific">Crocosphaera watsonii WH 0401</name>
    <dbReference type="NCBI Taxonomy" id="555881"/>
    <lineage>
        <taxon>Bacteria</taxon>
        <taxon>Bacillati</taxon>
        <taxon>Cyanobacteriota</taxon>
        <taxon>Cyanophyceae</taxon>
        <taxon>Oscillatoriophycideae</taxon>
        <taxon>Chroococcales</taxon>
        <taxon>Aphanothecaceae</taxon>
        <taxon>Crocosphaera</taxon>
    </lineage>
</organism>
<protein>
    <submittedName>
        <fullName evidence="1">Uncharacterized protein</fullName>
    </submittedName>
</protein>
<comment type="caution">
    <text evidence="1">The sequence shown here is derived from an EMBL/GenBank/DDBJ whole genome shotgun (WGS) entry which is preliminary data.</text>
</comment>
<dbReference type="RefSeq" id="WP_021836976.1">
    <property type="nucleotide sequence ID" value="NZ_CAQM01000857.1"/>
</dbReference>
<evidence type="ECO:0000313" key="1">
    <source>
        <dbReference type="EMBL" id="CCQ64295.1"/>
    </source>
</evidence>
<dbReference type="Proteomes" id="UP000018198">
    <property type="component" value="Unassembled WGS sequence"/>
</dbReference>
<name>T2JG89_CROWT</name>
<reference evidence="1 2" key="2">
    <citation type="submission" date="2013-09" db="EMBL/GenBank/DDBJ databases">
        <title>Whole genome comparison of six Crocosphaera watsonii strains with differing phenotypes.</title>
        <authorList>
            <person name="Bench S.R."/>
            <person name="Heller P."/>
            <person name="Frank I."/>
            <person name="Arciniega M."/>
            <person name="Shilova I.N."/>
            <person name="Zehr J.P."/>
        </authorList>
    </citation>
    <scope>NUCLEOTIDE SEQUENCE [LARGE SCALE GENOMIC DNA]</scope>
    <source>
        <strain evidence="1 2">WH 0401</strain>
    </source>
</reference>
<accession>T2JG89</accession>
<dbReference type="EMBL" id="CAQM01000857">
    <property type="protein sequence ID" value="CCQ64295.1"/>
    <property type="molecule type" value="Genomic_DNA"/>
</dbReference>
<gene>
    <name evidence="1" type="ORF">CWATWH0401_175</name>
</gene>
<proteinExistence type="predicted"/>